<accession>A0AAN6ZB39</accession>
<sequence>MCYHSRLVFGCSHHAWLGVSRPCELEKAFGRGEVNTGCSTKWSHGFDTTRIPQKCRRCVRSEARQGYRLSVVKNQIKALKEQLQMIRGVPASTDDGEGRGLASEPDQNDVDAIF</sequence>
<dbReference type="EMBL" id="MU853422">
    <property type="protein sequence ID" value="KAK4131737.1"/>
    <property type="molecule type" value="Genomic_DNA"/>
</dbReference>
<evidence type="ECO:0000313" key="2">
    <source>
        <dbReference type="EMBL" id="KAK4131737.1"/>
    </source>
</evidence>
<reference evidence="2" key="1">
    <citation type="journal article" date="2023" name="Mol. Phylogenet. Evol.">
        <title>Genome-scale phylogeny and comparative genomics of the fungal order Sordariales.</title>
        <authorList>
            <person name="Hensen N."/>
            <person name="Bonometti L."/>
            <person name="Westerberg I."/>
            <person name="Brannstrom I.O."/>
            <person name="Guillou S."/>
            <person name="Cros-Aarteil S."/>
            <person name="Calhoun S."/>
            <person name="Haridas S."/>
            <person name="Kuo A."/>
            <person name="Mondo S."/>
            <person name="Pangilinan J."/>
            <person name="Riley R."/>
            <person name="LaButti K."/>
            <person name="Andreopoulos B."/>
            <person name="Lipzen A."/>
            <person name="Chen C."/>
            <person name="Yan M."/>
            <person name="Daum C."/>
            <person name="Ng V."/>
            <person name="Clum A."/>
            <person name="Steindorff A."/>
            <person name="Ohm R.A."/>
            <person name="Martin F."/>
            <person name="Silar P."/>
            <person name="Natvig D.O."/>
            <person name="Lalanne C."/>
            <person name="Gautier V."/>
            <person name="Ament-Velasquez S.L."/>
            <person name="Kruys A."/>
            <person name="Hutchinson M.I."/>
            <person name="Powell A.J."/>
            <person name="Barry K."/>
            <person name="Miller A.N."/>
            <person name="Grigoriev I.V."/>
            <person name="Debuchy R."/>
            <person name="Gladieux P."/>
            <person name="Hiltunen Thoren M."/>
            <person name="Johannesson H."/>
        </authorList>
    </citation>
    <scope>NUCLEOTIDE SEQUENCE</scope>
    <source>
        <strain evidence="2">CBS 123565</strain>
    </source>
</reference>
<reference evidence="2" key="2">
    <citation type="submission" date="2023-05" db="EMBL/GenBank/DDBJ databases">
        <authorList>
            <consortium name="Lawrence Berkeley National Laboratory"/>
            <person name="Steindorff A."/>
            <person name="Hensen N."/>
            <person name="Bonometti L."/>
            <person name="Westerberg I."/>
            <person name="Brannstrom I.O."/>
            <person name="Guillou S."/>
            <person name="Cros-Aarteil S."/>
            <person name="Calhoun S."/>
            <person name="Haridas S."/>
            <person name="Kuo A."/>
            <person name="Mondo S."/>
            <person name="Pangilinan J."/>
            <person name="Riley R."/>
            <person name="Labutti K."/>
            <person name="Andreopoulos B."/>
            <person name="Lipzen A."/>
            <person name="Chen C."/>
            <person name="Yanf M."/>
            <person name="Daum C."/>
            <person name="Ng V."/>
            <person name="Clum A."/>
            <person name="Ohm R."/>
            <person name="Martin F."/>
            <person name="Silar P."/>
            <person name="Natvig D."/>
            <person name="Lalanne C."/>
            <person name="Gautier V."/>
            <person name="Ament-Velasquez S.L."/>
            <person name="Kruys A."/>
            <person name="Hutchinson M.I."/>
            <person name="Powell A.J."/>
            <person name="Barry K."/>
            <person name="Miller A.N."/>
            <person name="Grigoriev I.V."/>
            <person name="Debuchy R."/>
            <person name="Gladieux P."/>
            <person name="Thoren M.H."/>
            <person name="Johannesson H."/>
        </authorList>
    </citation>
    <scope>NUCLEOTIDE SEQUENCE</scope>
    <source>
        <strain evidence="2">CBS 123565</strain>
    </source>
</reference>
<dbReference type="Proteomes" id="UP001304895">
    <property type="component" value="Unassembled WGS sequence"/>
</dbReference>
<keyword evidence="3" id="KW-1185">Reference proteome</keyword>
<evidence type="ECO:0000313" key="3">
    <source>
        <dbReference type="Proteomes" id="UP001304895"/>
    </source>
</evidence>
<protein>
    <submittedName>
        <fullName evidence="2">Uncharacterized protein</fullName>
    </submittedName>
</protein>
<name>A0AAN6ZB39_9PEZI</name>
<proteinExistence type="predicted"/>
<gene>
    <name evidence="2" type="ORF">BT67DRAFT_444524</name>
</gene>
<evidence type="ECO:0000256" key="1">
    <source>
        <dbReference type="SAM" id="MobiDB-lite"/>
    </source>
</evidence>
<organism evidence="2 3">
    <name type="scientific">Trichocladium antarcticum</name>
    <dbReference type="NCBI Taxonomy" id="1450529"/>
    <lineage>
        <taxon>Eukaryota</taxon>
        <taxon>Fungi</taxon>
        <taxon>Dikarya</taxon>
        <taxon>Ascomycota</taxon>
        <taxon>Pezizomycotina</taxon>
        <taxon>Sordariomycetes</taxon>
        <taxon>Sordariomycetidae</taxon>
        <taxon>Sordariales</taxon>
        <taxon>Chaetomiaceae</taxon>
        <taxon>Trichocladium</taxon>
    </lineage>
</organism>
<feature type="region of interest" description="Disordered" evidence="1">
    <location>
        <begin position="87"/>
        <end position="114"/>
    </location>
</feature>
<dbReference type="AlphaFoldDB" id="A0AAN6ZB39"/>
<comment type="caution">
    <text evidence="2">The sequence shown here is derived from an EMBL/GenBank/DDBJ whole genome shotgun (WGS) entry which is preliminary data.</text>
</comment>